<keyword evidence="5" id="KW-1185">Reference proteome</keyword>
<sequence>MGSTKKITKSKFENKVVHNTYYIQDTKAQSLKSKSRSMNIMTRTTTMTMTVTVTITVTILILNTYLSMKALQTSRYNDPTNCIHLVPSLATLIKNIVGVHGQIRIVDETPLDAPVSAVLNYRAGSVIGGILYMPLGHKDSLCHTFNIKTGQWSYHTMHLLGNIPVESLISKTAKVGHSIYMFGGRETSSLTLSNGLLVMDTHTFNVRSIDNSTGELPRARHEHSIDVIQDRYLVIFGGLCYNSVGKNINLLDAIDTIEIILMLFDFRISIGENDIFCYDTQMNHWMSPSITGHIPHMRFGHATAVLGHDLYIHGGAQLGEDGYIVYDDLFRLDCDTWKWYKYEHPEREKQLRSSRLSLPLEQLRNPIARHAPNTPEILLTSGEDPRDRFQAAMIVWHHKLIVFGGHTVRLDDDDEEVLMHYPLDKLCVFNTRLNTWTPVDLQSISDEPIWISEMSIGTRSSRDGLDVWVVGGRLVGSHSQPPVTRPTIHLDDTEYDEDQEHLTSISPNSELRTPNQTEQSNRVAGLFETEPDLASGGKEEQNSEPCVLLLHLAD</sequence>
<keyword evidence="3" id="KW-0472">Membrane</keyword>
<organism evidence="4 5">
    <name type="scientific">Phycomyces blakesleeanus</name>
    <dbReference type="NCBI Taxonomy" id="4837"/>
    <lineage>
        <taxon>Eukaryota</taxon>
        <taxon>Fungi</taxon>
        <taxon>Fungi incertae sedis</taxon>
        <taxon>Mucoromycota</taxon>
        <taxon>Mucoromycotina</taxon>
        <taxon>Mucoromycetes</taxon>
        <taxon>Mucorales</taxon>
        <taxon>Phycomycetaceae</taxon>
        <taxon>Phycomyces</taxon>
    </lineage>
</organism>
<protein>
    <submittedName>
        <fullName evidence="4">Uncharacterized protein</fullName>
    </submittedName>
</protein>
<name>A0ABR3APN5_PHYBL</name>
<dbReference type="Gene3D" id="2.120.10.80">
    <property type="entry name" value="Kelch-type beta propeller"/>
    <property type="match status" value="2"/>
</dbReference>
<reference evidence="4 5" key="1">
    <citation type="submission" date="2024-04" db="EMBL/GenBank/DDBJ databases">
        <title>Symmetric and asymmetric DNA N6-adenine methylation regulates different biological responses in Mucorales.</title>
        <authorList>
            <consortium name="Lawrence Berkeley National Laboratory"/>
            <person name="Lax C."/>
            <person name="Mondo S.J."/>
            <person name="Osorio-Concepcion M."/>
            <person name="Muszewska A."/>
            <person name="Corrochano-Luque M."/>
            <person name="Gutierrez G."/>
            <person name="Riley R."/>
            <person name="Lipzen A."/>
            <person name="Guo J."/>
            <person name="Hundley H."/>
            <person name="Amirebrahimi M."/>
            <person name="Ng V."/>
            <person name="Lorenzo-Gutierrez D."/>
            <person name="Binder U."/>
            <person name="Yang J."/>
            <person name="Song Y."/>
            <person name="Canovas D."/>
            <person name="Navarro E."/>
            <person name="Freitag M."/>
            <person name="Gabaldon T."/>
            <person name="Grigoriev I.V."/>
            <person name="Corrochano L.M."/>
            <person name="Nicolas F.E."/>
            <person name="Garre V."/>
        </authorList>
    </citation>
    <scope>NUCLEOTIDE SEQUENCE [LARGE SCALE GENOMIC DNA]</scope>
    <source>
        <strain evidence="4 5">L51</strain>
    </source>
</reference>
<accession>A0ABR3APN5</accession>
<feature type="transmembrane region" description="Helical" evidence="3">
    <location>
        <begin position="44"/>
        <end position="66"/>
    </location>
</feature>
<keyword evidence="2" id="KW-0677">Repeat</keyword>
<keyword evidence="3" id="KW-1133">Transmembrane helix</keyword>
<evidence type="ECO:0000256" key="1">
    <source>
        <dbReference type="ARBA" id="ARBA00022441"/>
    </source>
</evidence>
<evidence type="ECO:0000313" key="4">
    <source>
        <dbReference type="EMBL" id="KAL0078570.1"/>
    </source>
</evidence>
<dbReference type="EMBL" id="JBCLYO010000024">
    <property type="protein sequence ID" value="KAL0078570.1"/>
    <property type="molecule type" value="Genomic_DNA"/>
</dbReference>
<comment type="caution">
    <text evidence="4">The sequence shown here is derived from an EMBL/GenBank/DDBJ whole genome shotgun (WGS) entry which is preliminary data.</text>
</comment>
<gene>
    <name evidence="4" type="ORF">J3Q64DRAFT_1702388</name>
</gene>
<dbReference type="Proteomes" id="UP001448207">
    <property type="component" value="Unassembled WGS sequence"/>
</dbReference>
<evidence type="ECO:0000256" key="3">
    <source>
        <dbReference type="SAM" id="Phobius"/>
    </source>
</evidence>
<dbReference type="PANTHER" id="PTHR46093:SF18">
    <property type="entry name" value="FIBRONECTIN TYPE-III DOMAIN-CONTAINING PROTEIN"/>
    <property type="match status" value="1"/>
</dbReference>
<evidence type="ECO:0000313" key="5">
    <source>
        <dbReference type="Proteomes" id="UP001448207"/>
    </source>
</evidence>
<dbReference type="PANTHER" id="PTHR46093">
    <property type="entry name" value="ACYL-COA-BINDING DOMAIN-CONTAINING PROTEIN 5"/>
    <property type="match status" value="1"/>
</dbReference>
<dbReference type="SUPFAM" id="SSF117281">
    <property type="entry name" value="Kelch motif"/>
    <property type="match status" value="1"/>
</dbReference>
<keyword evidence="3" id="KW-0812">Transmembrane</keyword>
<dbReference type="Pfam" id="PF24681">
    <property type="entry name" value="Kelch_KLHDC2_KLHL20_DRC7"/>
    <property type="match status" value="1"/>
</dbReference>
<evidence type="ECO:0000256" key="2">
    <source>
        <dbReference type="ARBA" id="ARBA00022737"/>
    </source>
</evidence>
<proteinExistence type="predicted"/>
<dbReference type="InterPro" id="IPR015915">
    <property type="entry name" value="Kelch-typ_b-propeller"/>
</dbReference>
<keyword evidence="1" id="KW-0880">Kelch repeat</keyword>